<dbReference type="EC" id="7.1.1.-" evidence="10"/>
<dbReference type="Pfam" id="PF00420">
    <property type="entry name" value="Oxidored_q2"/>
    <property type="match status" value="1"/>
</dbReference>
<comment type="similarity">
    <text evidence="2 10">Belongs to the complex I subunit 4L family.</text>
</comment>
<feature type="transmembrane region" description="Helical" evidence="10">
    <location>
        <begin position="6"/>
        <end position="23"/>
    </location>
</feature>
<keyword evidence="12" id="KW-1185">Reference proteome</keyword>
<proteinExistence type="inferred from homology"/>
<accession>A0A5Q3QB61</accession>
<comment type="subcellular location">
    <subcellularLocation>
        <location evidence="10">Cell membrane</location>
        <topology evidence="10">Multi-pass membrane protein</topology>
    </subcellularLocation>
    <subcellularLocation>
        <location evidence="1">Membrane</location>
        <topology evidence="1">Multi-pass membrane protein</topology>
    </subcellularLocation>
</comment>
<gene>
    <name evidence="10 11" type="primary">nuoK</name>
    <name evidence="11" type="ORF">GIY23_20745</name>
</gene>
<dbReference type="InterPro" id="IPR001133">
    <property type="entry name" value="NADH_UbQ_OxRdtase_chain4L/K"/>
</dbReference>
<dbReference type="Gene3D" id="1.10.287.3510">
    <property type="match status" value="1"/>
</dbReference>
<feature type="transmembrane region" description="Helical" evidence="10">
    <location>
        <begin position="61"/>
        <end position="83"/>
    </location>
</feature>
<comment type="function">
    <text evidence="10">NDH-1 shuttles electrons from NADH, via FMN and iron-sulfur (Fe-S) centers, to quinones in the respiratory chain. The immediate electron acceptor for the enzyme in this species is believed to be a menaquinone. Couples the redox reaction to proton translocation (for every two electrons transferred, four hydrogen ions are translocated across the cytoplasmic membrane), and thus conserves the redox energy in a proton gradient.</text>
</comment>
<keyword evidence="9 10" id="KW-0472">Membrane</keyword>
<dbReference type="GO" id="GO:0042773">
    <property type="term" value="P:ATP synthesis coupled electron transport"/>
    <property type="evidence" value="ECO:0007669"/>
    <property type="project" value="InterPro"/>
</dbReference>
<evidence type="ECO:0000256" key="3">
    <source>
        <dbReference type="ARBA" id="ARBA00022448"/>
    </source>
</evidence>
<dbReference type="Proteomes" id="UP000371041">
    <property type="component" value="Chromosome"/>
</dbReference>
<dbReference type="GO" id="GO:0005886">
    <property type="term" value="C:plasma membrane"/>
    <property type="evidence" value="ECO:0007669"/>
    <property type="project" value="UniProtKB-SubCell"/>
</dbReference>
<dbReference type="HAMAP" id="MF_01456">
    <property type="entry name" value="NDH1_NuoK"/>
    <property type="match status" value="1"/>
</dbReference>
<evidence type="ECO:0000256" key="9">
    <source>
        <dbReference type="ARBA" id="ARBA00023136"/>
    </source>
</evidence>
<evidence type="ECO:0000256" key="1">
    <source>
        <dbReference type="ARBA" id="ARBA00004141"/>
    </source>
</evidence>
<dbReference type="GO" id="GO:0048038">
    <property type="term" value="F:quinone binding"/>
    <property type="evidence" value="ECO:0007669"/>
    <property type="project" value="UniProtKB-KW"/>
</dbReference>
<keyword evidence="3 10" id="KW-0813">Transport</keyword>
<evidence type="ECO:0000256" key="7">
    <source>
        <dbReference type="ARBA" id="ARBA00022989"/>
    </source>
</evidence>
<organism evidence="11 12">
    <name type="scientific">Allosaccharopolyspora coralli</name>
    <dbReference type="NCBI Taxonomy" id="2665642"/>
    <lineage>
        <taxon>Bacteria</taxon>
        <taxon>Bacillati</taxon>
        <taxon>Actinomycetota</taxon>
        <taxon>Actinomycetes</taxon>
        <taxon>Pseudonocardiales</taxon>
        <taxon>Pseudonocardiaceae</taxon>
        <taxon>Allosaccharopolyspora</taxon>
    </lineage>
</organism>
<keyword evidence="10" id="KW-1003">Cell membrane</keyword>
<evidence type="ECO:0000256" key="8">
    <source>
        <dbReference type="ARBA" id="ARBA00023027"/>
    </source>
</evidence>
<dbReference type="RefSeq" id="WP_154078194.1">
    <property type="nucleotide sequence ID" value="NZ_CP045929.1"/>
</dbReference>
<keyword evidence="4 10" id="KW-0812">Transmembrane</keyword>
<dbReference type="NCBIfam" id="NF004321">
    <property type="entry name" value="PRK05715.1-3"/>
    <property type="match status" value="1"/>
</dbReference>
<keyword evidence="8 10" id="KW-0520">NAD</keyword>
<evidence type="ECO:0000256" key="4">
    <source>
        <dbReference type="ARBA" id="ARBA00022692"/>
    </source>
</evidence>
<evidence type="ECO:0000256" key="6">
    <source>
        <dbReference type="ARBA" id="ARBA00022967"/>
    </source>
</evidence>
<keyword evidence="11" id="KW-0560">Oxidoreductase</keyword>
<reference evidence="12" key="1">
    <citation type="submission" date="2019-11" db="EMBL/GenBank/DDBJ databases">
        <title>The complete genome sequence of Saccharopolyspora sp. E2A.</title>
        <authorList>
            <person name="Zhang G."/>
        </authorList>
    </citation>
    <scope>NUCLEOTIDE SEQUENCE [LARGE SCALE GENOMIC DNA]</scope>
    <source>
        <strain evidence="12">E2A</strain>
    </source>
</reference>
<comment type="subunit">
    <text evidence="10">NDH-1 is composed of 14 different subunits. Subunits NuoA, H, J, K, L, M, N constitute the membrane sector of the complex.</text>
</comment>
<comment type="catalytic activity">
    <reaction evidence="10">
        <text>a quinone + NADH + 5 H(+)(in) = a quinol + NAD(+) + 4 H(+)(out)</text>
        <dbReference type="Rhea" id="RHEA:57888"/>
        <dbReference type="ChEBI" id="CHEBI:15378"/>
        <dbReference type="ChEBI" id="CHEBI:24646"/>
        <dbReference type="ChEBI" id="CHEBI:57540"/>
        <dbReference type="ChEBI" id="CHEBI:57945"/>
        <dbReference type="ChEBI" id="CHEBI:132124"/>
    </reaction>
</comment>
<evidence type="ECO:0000256" key="10">
    <source>
        <dbReference type="HAMAP-Rule" id="MF_01456"/>
    </source>
</evidence>
<name>A0A5Q3QB61_9PSEU</name>
<dbReference type="EMBL" id="CP045929">
    <property type="protein sequence ID" value="QGK71623.1"/>
    <property type="molecule type" value="Genomic_DNA"/>
</dbReference>
<protein>
    <recommendedName>
        <fullName evidence="10">NADH-quinone oxidoreductase subunit K</fullName>
        <ecNumber evidence="10">7.1.1.-</ecNumber>
    </recommendedName>
    <alternativeName>
        <fullName evidence="10">NADH dehydrogenase I subunit K</fullName>
    </alternativeName>
    <alternativeName>
        <fullName evidence="10">NDH-1 subunit K</fullName>
    </alternativeName>
</protein>
<evidence type="ECO:0000256" key="5">
    <source>
        <dbReference type="ARBA" id="ARBA00022719"/>
    </source>
</evidence>
<evidence type="ECO:0000313" key="12">
    <source>
        <dbReference type="Proteomes" id="UP000371041"/>
    </source>
</evidence>
<evidence type="ECO:0000256" key="2">
    <source>
        <dbReference type="ARBA" id="ARBA00010519"/>
    </source>
</evidence>
<feature type="transmembrane region" description="Helical" evidence="10">
    <location>
        <begin position="28"/>
        <end position="49"/>
    </location>
</feature>
<keyword evidence="5 10" id="KW-0874">Quinone</keyword>
<dbReference type="GO" id="GO:0050136">
    <property type="term" value="F:NADH dehydrogenase (quinone) (non-electrogenic) activity"/>
    <property type="evidence" value="ECO:0007669"/>
    <property type="project" value="UniProtKB-UniRule"/>
</dbReference>
<dbReference type="InterPro" id="IPR039428">
    <property type="entry name" value="NUOK/Mnh_C1-like"/>
</dbReference>
<dbReference type="PANTHER" id="PTHR11434">
    <property type="entry name" value="NADH-UBIQUINONE OXIDOREDUCTASE SUBUNIT ND4L"/>
    <property type="match status" value="1"/>
</dbReference>
<dbReference type="KEGG" id="sace:GIY23_20745"/>
<sequence>MTPTYYLLLSALLFSIGAVGVLVRRNAIVVFMCIELMLNAVNLSLVTFARIEGTVTGQVMAFFVMVVAAAEVVVGLAIIMSIFRTRRSSSVDDANLLKY</sequence>
<dbReference type="AlphaFoldDB" id="A0A5Q3QB61"/>
<dbReference type="NCBIfam" id="NF004320">
    <property type="entry name" value="PRK05715.1-2"/>
    <property type="match status" value="1"/>
</dbReference>
<evidence type="ECO:0000313" key="11">
    <source>
        <dbReference type="EMBL" id="QGK71623.1"/>
    </source>
</evidence>
<dbReference type="FunFam" id="1.10.287.3510:FF:000001">
    <property type="entry name" value="NADH-quinone oxidoreductase subunit K"/>
    <property type="match status" value="1"/>
</dbReference>
<keyword evidence="7 10" id="KW-1133">Transmembrane helix</keyword>
<keyword evidence="6 10" id="KW-1278">Translocase</keyword>
<dbReference type="GO" id="GO:0030964">
    <property type="term" value="C:NADH dehydrogenase complex"/>
    <property type="evidence" value="ECO:0007669"/>
    <property type="project" value="TreeGrafter"/>
</dbReference>
<dbReference type="PANTHER" id="PTHR11434:SF21">
    <property type="entry name" value="NADH DEHYDROGENASE SUBUNIT 4L-RELATED"/>
    <property type="match status" value="1"/>
</dbReference>